<dbReference type="InterPro" id="IPR017871">
    <property type="entry name" value="ABC_transporter-like_CS"/>
</dbReference>
<keyword evidence="9" id="KW-0810">Translation regulation</keyword>
<evidence type="ECO:0000256" key="2">
    <source>
        <dbReference type="ARBA" id="ARBA00022490"/>
    </source>
</evidence>
<accession>A0A0C2RCL5</accession>
<dbReference type="InterPro" id="IPR032781">
    <property type="entry name" value="ABC_tran_Xtn"/>
</dbReference>
<dbReference type="FunFam" id="3.40.50.300:FF:000011">
    <property type="entry name" value="Putative ABC transporter ATP-binding component"/>
    <property type="match status" value="1"/>
</dbReference>
<evidence type="ECO:0000256" key="8">
    <source>
        <dbReference type="ARBA" id="ARBA00022840"/>
    </source>
</evidence>
<dbReference type="Pfam" id="PF12848">
    <property type="entry name" value="ABC_tran_Xtn"/>
    <property type="match status" value="1"/>
</dbReference>
<feature type="domain" description="ABC transporter" evidence="13">
    <location>
        <begin position="320"/>
        <end position="537"/>
    </location>
</feature>
<evidence type="ECO:0000256" key="11">
    <source>
        <dbReference type="ARBA" id="ARBA00022917"/>
    </source>
</evidence>
<dbReference type="InterPro" id="IPR027417">
    <property type="entry name" value="P-loop_NTPase"/>
</dbReference>
<keyword evidence="15" id="KW-1185">Reference proteome</keyword>
<keyword evidence="6" id="KW-0547">Nucleotide-binding</keyword>
<keyword evidence="5" id="KW-0677">Repeat</keyword>
<keyword evidence="12" id="KW-0175">Coiled coil</keyword>
<dbReference type="PANTHER" id="PTHR42855:SF1">
    <property type="entry name" value="ABC TRANSPORTER DOMAIN-CONTAINING PROTEIN"/>
    <property type="match status" value="1"/>
</dbReference>
<evidence type="ECO:0000259" key="13">
    <source>
        <dbReference type="PROSITE" id="PS50893"/>
    </source>
</evidence>
<keyword evidence="8" id="KW-0067">ATP-binding</keyword>
<dbReference type="GO" id="GO:0005524">
    <property type="term" value="F:ATP binding"/>
    <property type="evidence" value="ECO:0007669"/>
    <property type="project" value="UniProtKB-KW"/>
</dbReference>
<dbReference type="InterPro" id="IPR051309">
    <property type="entry name" value="ABCF_ATPase"/>
</dbReference>
<dbReference type="InterPro" id="IPR032524">
    <property type="entry name" value="ABC_tran_C"/>
</dbReference>
<dbReference type="EMBL" id="JXRR01000014">
    <property type="protein sequence ID" value="KIL47995.1"/>
    <property type="molecule type" value="Genomic_DNA"/>
</dbReference>
<dbReference type="InterPro" id="IPR003593">
    <property type="entry name" value="AAA+_ATPase"/>
</dbReference>
<evidence type="ECO:0000256" key="5">
    <source>
        <dbReference type="ARBA" id="ARBA00022737"/>
    </source>
</evidence>
<evidence type="ECO:0000256" key="3">
    <source>
        <dbReference type="ARBA" id="ARBA00022555"/>
    </source>
</evidence>
<evidence type="ECO:0000313" key="15">
    <source>
        <dbReference type="Proteomes" id="UP000031972"/>
    </source>
</evidence>
<organism evidence="14 15">
    <name type="scientific">Jeotgalibacillus campisalis</name>
    <dbReference type="NCBI Taxonomy" id="220754"/>
    <lineage>
        <taxon>Bacteria</taxon>
        <taxon>Bacillati</taxon>
        <taxon>Bacillota</taxon>
        <taxon>Bacilli</taxon>
        <taxon>Bacillales</taxon>
        <taxon>Caryophanaceae</taxon>
        <taxon>Jeotgalibacillus</taxon>
    </lineage>
</organism>
<evidence type="ECO:0000256" key="10">
    <source>
        <dbReference type="ARBA" id="ARBA00022884"/>
    </source>
</evidence>
<dbReference type="Proteomes" id="UP000031972">
    <property type="component" value="Unassembled WGS sequence"/>
</dbReference>
<dbReference type="RefSeq" id="WP_041057921.1">
    <property type="nucleotide sequence ID" value="NZ_JXRR01000014.1"/>
</dbReference>
<dbReference type="GO" id="GO:0000049">
    <property type="term" value="F:tRNA binding"/>
    <property type="evidence" value="ECO:0007669"/>
    <property type="project" value="UniProtKB-KW"/>
</dbReference>
<dbReference type="PROSITE" id="PS50893">
    <property type="entry name" value="ABC_TRANSPORTER_2"/>
    <property type="match status" value="2"/>
</dbReference>
<dbReference type="SUPFAM" id="SSF52540">
    <property type="entry name" value="P-loop containing nucleoside triphosphate hydrolases"/>
    <property type="match status" value="2"/>
</dbReference>
<evidence type="ECO:0000256" key="4">
    <source>
        <dbReference type="ARBA" id="ARBA00022730"/>
    </source>
</evidence>
<name>A0A0C2RCL5_9BACL</name>
<dbReference type="GO" id="GO:0019843">
    <property type="term" value="F:rRNA binding"/>
    <property type="evidence" value="ECO:0007669"/>
    <property type="project" value="UniProtKB-KW"/>
</dbReference>
<dbReference type="Pfam" id="PF16326">
    <property type="entry name" value="ABC_tran_CTD"/>
    <property type="match status" value="1"/>
</dbReference>
<feature type="domain" description="ABC transporter" evidence="13">
    <location>
        <begin position="4"/>
        <end position="255"/>
    </location>
</feature>
<evidence type="ECO:0000256" key="1">
    <source>
        <dbReference type="ARBA" id="ARBA00005868"/>
    </source>
</evidence>
<dbReference type="GO" id="GO:0006412">
    <property type="term" value="P:translation"/>
    <property type="evidence" value="ECO:0007669"/>
    <property type="project" value="UniProtKB-KW"/>
</dbReference>
<dbReference type="GO" id="GO:0016887">
    <property type="term" value="F:ATP hydrolysis activity"/>
    <property type="evidence" value="ECO:0007669"/>
    <property type="project" value="InterPro"/>
</dbReference>
<comment type="similarity">
    <text evidence="1">Belongs to the ABC transporter superfamily. ABCF family. Translational throttle EttA subfamily.</text>
</comment>
<dbReference type="PANTHER" id="PTHR42855">
    <property type="entry name" value="ABC TRANSPORTER ATP-BINDING SUBUNIT"/>
    <property type="match status" value="1"/>
</dbReference>
<keyword evidence="4" id="KW-0699">rRNA-binding</keyword>
<dbReference type="InterPro" id="IPR003439">
    <property type="entry name" value="ABC_transporter-like_ATP-bd"/>
</dbReference>
<keyword evidence="7" id="KW-0378">Hydrolase</keyword>
<dbReference type="FunFam" id="3.40.50.300:FF:000183">
    <property type="entry name" value="ABC transporter ATP-binding protein yjjK"/>
    <property type="match status" value="1"/>
</dbReference>
<dbReference type="GO" id="GO:0006417">
    <property type="term" value="P:regulation of translation"/>
    <property type="evidence" value="ECO:0007669"/>
    <property type="project" value="UniProtKB-KW"/>
</dbReference>
<dbReference type="Pfam" id="PF00005">
    <property type="entry name" value="ABC_tran"/>
    <property type="match status" value="2"/>
</dbReference>
<feature type="coiled-coil region" evidence="12">
    <location>
        <begin position="562"/>
        <end position="617"/>
    </location>
</feature>
<dbReference type="AlphaFoldDB" id="A0A0C2RCL5"/>
<evidence type="ECO:0000256" key="9">
    <source>
        <dbReference type="ARBA" id="ARBA00022845"/>
    </source>
</evidence>
<keyword evidence="10" id="KW-0694">RNA-binding</keyword>
<dbReference type="OrthoDB" id="9760950at2"/>
<evidence type="ECO:0000256" key="6">
    <source>
        <dbReference type="ARBA" id="ARBA00022741"/>
    </source>
</evidence>
<dbReference type="SMART" id="SM00382">
    <property type="entry name" value="AAA"/>
    <property type="match status" value="2"/>
</dbReference>
<evidence type="ECO:0000256" key="7">
    <source>
        <dbReference type="ARBA" id="ARBA00022801"/>
    </source>
</evidence>
<keyword evidence="3" id="KW-0820">tRNA-binding</keyword>
<comment type="caution">
    <text evidence="14">The sequence shown here is derived from an EMBL/GenBank/DDBJ whole genome shotgun (WGS) entry which is preliminary data.</text>
</comment>
<dbReference type="GO" id="GO:0003677">
    <property type="term" value="F:DNA binding"/>
    <property type="evidence" value="ECO:0007669"/>
    <property type="project" value="InterPro"/>
</dbReference>
<dbReference type="CDD" id="cd03221">
    <property type="entry name" value="ABCF_EF-3"/>
    <property type="match status" value="2"/>
</dbReference>
<evidence type="ECO:0000256" key="12">
    <source>
        <dbReference type="SAM" id="Coils"/>
    </source>
</evidence>
<keyword evidence="11" id="KW-0648">Protein biosynthesis</keyword>
<dbReference type="PATRIC" id="fig|220754.4.peg.2178"/>
<dbReference type="Gene3D" id="3.40.50.300">
    <property type="entry name" value="P-loop containing nucleotide triphosphate hydrolases"/>
    <property type="match status" value="2"/>
</dbReference>
<sequence length="622" mass="70877">MKQFTAENIEKSYGEKTLFRDLSFVVTEDEKIGLIGINGTGKSSLLRLIAGLDGTDSGTFKHPNDYSIQYLPQEPDVAEELTVLNAVYQSNAPVIRQMREYEEIMDEYEKNPQSETLQGRLLKAQENMDKADAWDANSQAKTILSKLGINDTGAIVGTLSGGQKKRVALAKVLIETPDLLLLDEPTNHLDFEAILWLEEFLRKYSGAVIVVSHDRYFLDQVSTRMIEIDQGRAFSYKGNYQSFIEAKALREEEEQQSMQKMKSLYRNELAWMRKGAKARTTKQKARIQRFETIEQEASTNLSKDQLSVGMTSSRLGKSVIELQNIAKGFKEKALFKDVNLLVLRNSRIGIIGKNGTGKSTLLNIIARRIEPDEGSVDVGQTVKIAYFSQDIQGMDGNQRMIEYIREGAEVIETEEGSASAAQMLERFLFPLTSHGTPIYKLSGGEKRRLYLLRLLMDRPNVLLLDEPTNDLDTETLTVLEQFIEEFQGAVITVSHDRYFLDKIAEHLLVLKENEKVEILQMDYSTYLKRETEKGKSKPVPLKAAADKMDKKKKMSYLEKKEWEEIDDKIAKAEEKLASLEQEMLSVGSDFGKAERIMEEQQNTNNELEQLIERWDYLSEFVE</sequence>
<protein>
    <recommendedName>
        <fullName evidence="13">ABC transporter domain-containing protein</fullName>
    </recommendedName>
</protein>
<reference evidence="14 15" key="1">
    <citation type="submission" date="2015-01" db="EMBL/GenBank/DDBJ databases">
        <title>Jeotgalibacillus campisalis genome sequencing.</title>
        <authorList>
            <person name="Goh K.M."/>
            <person name="Chan K.-G."/>
            <person name="Yaakop A.S."/>
            <person name="Ee R."/>
            <person name="Gan H.M."/>
            <person name="Chan C.S."/>
        </authorList>
    </citation>
    <scope>NUCLEOTIDE SEQUENCE [LARGE SCALE GENOMIC DNA]</scope>
    <source>
        <strain evidence="14 15">SF-57</strain>
    </source>
</reference>
<gene>
    <name evidence="14" type="ORF">KR50_21620</name>
</gene>
<keyword evidence="2" id="KW-0963">Cytoplasm</keyword>
<dbReference type="PROSITE" id="PS00211">
    <property type="entry name" value="ABC_TRANSPORTER_1"/>
    <property type="match status" value="1"/>
</dbReference>
<proteinExistence type="inferred from homology"/>
<evidence type="ECO:0000313" key="14">
    <source>
        <dbReference type="EMBL" id="KIL47995.1"/>
    </source>
</evidence>